<name>A0AAE3J2A9_9RHOB</name>
<dbReference type="Proteomes" id="UP001208041">
    <property type="component" value="Unassembled WGS sequence"/>
</dbReference>
<reference evidence="5" key="1">
    <citation type="submission" date="2022-10" db="EMBL/GenBank/DDBJ databases">
        <authorList>
            <person name="Yue Y."/>
        </authorList>
    </citation>
    <scope>NUCLEOTIDE SEQUENCE</scope>
    <source>
        <strain evidence="5">Z654</strain>
    </source>
</reference>
<evidence type="ECO:0000256" key="3">
    <source>
        <dbReference type="ARBA" id="ARBA00022777"/>
    </source>
</evidence>
<evidence type="ECO:0000256" key="2">
    <source>
        <dbReference type="ARBA" id="ARBA00022679"/>
    </source>
</evidence>
<dbReference type="Gene3D" id="3.40.1190.20">
    <property type="match status" value="1"/>
</dbReference>
<feature type="domain" description="Carbohydrate kinase PfkB" evidence="4">
    <location>
        <begin position="11"/>
        <end position="296"/>
    </location>
</feature>
<dbReference type="InterPro" id="IPR011611">
    <property type="entry name" value="PfkB_dom"/>
</dbReference>
<evidence type="ECO:0000313" key="6">
    <source>
        <dbReference type="Proteomes" id="UP001208041"/>
    </source>
</evidence>
<dbReference type="CDD" id="cd01166">
    <property type="entry name" value="KdgK"/>
    <property type="match status" value="1"/>
</dbReference>
<gene>
    <name evidence="5" type="ORF">OH136_12380</name>
</gene>
<dbReference type="GO" id="GO:0008673">
    <property type="term" value="F:2-dehydro-3-deoxygluconokinase activity"/>
    <property type="evidence" value="ECO:0007669"/>
    <property type="project" value="TreeGrafter"/>
</dbReference>
<dbReference type="SUPFAM" id="SSF53613">
    <property type="entry name" value="Ribokinase-like"/>
    <property type="match status" value="1"/>
</dbReference>
<keyword evidence="3 5" id="KW-0418">Kinase</keyword>
<evidence type="ECO:0000313" key="5">
    <source>
        <dbReference type="EMBL" id="MCV6825353.1"/>
    </source>
</evidence>
<evidence type="ECO:0000259" key="4">
    <source>
        <dbReference type="Pfam" id="PF00294"/>
    </source>
</evidence>
<proteinExistence type="inferred from homology"/>
<dbReference type="Pfam" id="PF00294">
    <property type="entry name" value="PfkB"/>
    <property type="match status" value="1"/>
</dbReference>
<dbReference type="InterPro" id="IPR029056">
    <property type="entry name" value="Ribokinase-like"/>
</dbReference>
<comment type="caution">
    <text evidence="5">The sequence shown here is derived from an EMBL/GenBank/DDBJ whole genome shotgun (WGS) entry which is preliminary data.</text>
</comment>
<dbReference type="AlphaFoldDB" id="A0AAE3J2A9"/>
<keyword evidence="2" id="KW-0808">Transferase</keyword>
<dbReference type="RefSeq" id="WP_263954224.1">
    <property type="nucleotide sequence ID" value="NZ_JAOYFC010000002.1"/>
</dbReference>
<dbReference type="InterPro" id="IPR050306">
    <property type="entry name" value="PfkB_Carbo_kinase"/>
</dbReference>
<dbReference type="EMBL" id="JAOYFC010000002">
    <property type="protein sequence ID" value="MCV6825353.1"/>
    <property type="molecule type" value="Genomic_DNA"/>
</dbReference>
<dbReference type="GO" id="GO:0005829">
    <property type="term" value="C:cytosol"/>
    <property type="evidence" value="ECO:0007669"/>
    <property type="project" value="TreeGrafter"/>
</dbReference>
<organism evidence="5 6">
    <name type="scientific">Halocynthiibacter halioticoli</name>
    <dbReference type="NCBI Taxonomy" id="2986804"/>
    <lineage>
        <taxon>Bacteria</taxon>
        <taxon>Pseudomonadati</taxon>
        <taxon>Pseudomonadota</taxon>
        <taxon>Alphaproteobacteria</taxon>
        <taxon>Rhodobacterales</taxon>
        <taxon>Paracoccaceae</taxon>
        <taxon>Halocynthiibacter</taxon>
    </lineage>
</organism>
<dbReference type="GO" id="GO:0042840">
    <property type="term" value="P:D-glucuronate catabolic process"/>
    <property type="evidence" value="ECO:0007669"/>
    <property type="project" value="TreeGrafter"/>
</dbReference>
<accession>A0AAE3J2A9</accession>
<protein>
    <submittedName>
        <fullName evidence="5">Sugar kinase</fullName>
    </submittedName>
</protein>
<evidence type="ECO:0000256" key="1">
    <source>
        <dbReference type="ARBA" id="ARBA00010688"/>
    </source>
</evidence>
<dbReference type="GO" id="GO:0019698">
    <property type="term" value="P:D-galacturonate catabolic process"/>
    <property type="evidence" value="ECO:0007669"/>
    <property type="project" value="TreeGrafter"/>
</dbReference>
<sequence>MTNKTFLSIGEAMIEMAVVGPDTYRRGFAGDTFNTAWYLAKLLPTDWGVKYFSGLGVDAASNEMREFAKSSGIDMSPAREVAEKTVGLYMIHLDGGERSFSYWRSDSAARQMAGDVDYMTERFMEADVLFFSGISLAVVLPEHRAAFLEAIGKARAAGKTTIFDPNQRLRLWKDQTEMSDAISDAAKVSEIILPSFDEEQQFYGDTSPEATIERYFAAGVNTVIVKNGPGLVTAQTKGEAPITVQPNIVENVVDTTAAGDSFNAGFCAALLQGADLASAITSGAELAGKVVTSHGALVNDAV</sequence>
<dbReference type="PANTHER" id="PTHR43085">
    <property type="entry name" value="HEXOKINASE FAMILY MEMBER"/>
    <property type="match status" value="1"/>
</dbReference>
<keyword evidence="6" id="KW-1185">Reference proteome</keyword>
<dbReference type="PANTHER" id="PTHR43085:SF15">
    <property type="entry name" value="2-DEHYDRO-3-DEOXYGLUCONOKINASE"/>
    <property type="match status" value="1"/>
</dbReference>
<dbReference type="GO" id="GO:0006974">
    <property type="term" value="P:DNA damage response"/>
    <property type="evidence" value="ECO:0007669"/>
    <property type="project" value="TreeGrafter"/>
</dbReference>
<comment type="similarity">
    <text evidence="1">Belongs to the carbohydrate kinase PfkB family.</text>
</comment>